<feature type="compositionally biased region" description="Low complexity" evidence="1">
    <location>
        <begin position="694"/>
        <end position="707"/>
    </location>
</feature>
<feature type="compositionally biased region" description="Low complexity" evidence="1">
    <location>
        <begin position="374"/>
        <end position="430"/>
    </location>
</feature>
<evidence type="ECO:0000313" key="3">
    <source>
        <dbReference type="Proteomes" id="UP001565368"/>
    </source>
</evidence>
<feature type="compositionally biased region" description="Basic and acidic residues" evidence="1">
    <location>
        <begin position="443"/>
        <end position="459"/>
    </location>
</feature>
<dbReference type="EMBL" id="JBBXJM010000002">
    <property type="protein sequence ID" value="KAL1410720.1"/>
    <property type="molecule type" value="Genomic_DNA"/>
</dbReference>
<feature type="compositionally biased region" description="Basic and acidic residues" evidence="1">
    <location>
        <begin position="667"/>
        <end position="679"/>
    </location>
</feature>
<feature type="compositionally biased region" description="Basic and acidic residues" evidence="1">
    <location>
        <begin position="322"/>
        <end position="337"/>
    </location>
</feature>
<dbReference type="Gene3D" id="1.10.10.60">
    <property type="entry name" value="Homeodomain-like"/>
    <property type="match status" value="1"/>
</dbReference>
<feature type="region of interest" description="Disordered" evidence="1">
    <location>
        <begin position="189"/>
        <end position="245"/>
    </location>
</feature>
<name>A0ABR3Q7V5_9TREE</name>
<dbReference type="GeneID" id="95982705"/>
<protein>
    <recommendedName>
        <fullName evidence="4">Rap1 Myb domain-containing protein</fullName>
    </recommendedName>
</protein>
<dbReference type="Proteomes" id="UP001565368">
    <property type="component" value="Unassembled WGS sequence"/>
</dbReference>
<organism evidence="2 3">
    <name type="scientific">Vanrija albida</name>
    <dbReference type="NCBI Taxonomy" id="181172"/>
    <lineage>
        <taxon>Eukaryota</taxon>
        <taxon>Fungi</taxon>
        <taxon>Dikarya</taxon>
        <taxon>Basidiomycota</taxon>
        <taxon>Agaricomycotina</taxon>
        <taxon>Tremellomycetes</taxon>
        <taxon>Trichosporonales</taxon>
        <taxon>Trichosporonaceae</taxon>
        <taxon>Vanrija</taxon>
    </lineage>
</organism>
<comment type="caution">
    <text evidence="2">The sequence shown here is derived from an EMBL/GenBank/DDBJ whole genome shotgun (WGS) entry which is preliminary data.</text>
</comment>
<dbReference type="PANTHER" id="PTHR12460:SF0">
    <property type="entry name" value="CID DOMAIN-CONTAINING PROTEIN-RELATED"/>
    <property type="match status" value="1"/>
</dbReference>
<gene>
    <name evidence="2" type="ORF">Q8F55_001662</name>
</gene>
<feature type="compositionally biased region" description="Low complexity" evidence="1">
    <location>
        <begin position="589"/>
        <end position="611"/>
    </location>
</feature>
<feature type="compositionally biased region" description="Basic and acidic residues" evidence="1">
    <location>
        <begin position="490"/>
        <end position="499"/>
    </location>
</feature>
<evidence type="ECO:0000313" key="2">
    <source>
        <dbReference type="EMBL" id="KAL1410720.1"/>
    </source>
</evidence>
<dbReference type="InterPro" id="IPR009057">
    <property type="entry name" value="Homeodomain-like_sf"/>
</dbReference>
<evidence type="ECO:0008006" key="4">
    <source>
        <dbReference type="Google" id="ProtNLM"/>
    </source>
</evidence>
<sequence length="870" mass="93835">MDVLADDVVFFDTESLDDGAIERLSITAQQLGARVTQDAAEATITLGNPLSPHYDAVAGHAGYHWLAHCKYEGARVDAGALEAPLFVNPERASANAPLLAYVSLNVQRSAREDANGARAAVEEQLARGGALILPSFSTAELVILDRKTEFFRKVDTAKKKHGRDWQRLGERSWVESCVAGRAVHWATAHEVDADEEEARREREREEERRREEQRRRQREDSFAEDDVAQHKRGPGRPAGKPRNEYTPQEDDFLCRWLAAFHPGGGYMSRKTYETLVGEAREFPLAARHSSQSWRERYKKNEQPFKKRIDRFIRKRIDARLEDDDDRLHRAERPESTKARAALVDDEDDVPAQSKGTKGKEVPRGPAIGRTAREAAAAPKVAVVASSSAVVVASGSSPAAAKSAPVALAAARKSVADAAPKAKAAAPPVSDTENSEDEAPVVATKDKSAVAKKDKGKGVDRSPVNTASTAQPTKRPATKPSSTKPSSEASAQRREKEKSSDGAAFFASLARDDETETVAVEKTKAAAQAAAPRPSTGAGESSTLAPPPPPAPAPERHDFDETMASAILGRDDDDETQADKPSSAQPPAPTTAASTQPPAPTQPESSSTTAPRSPQPVPPGQQRRSSPPPTSSPHGTSQEDESQDSVQAAVNAEYAKRKAEAPASKAVAETKPKAEAKRDGLSTPPRSKRMRLTEPVLSPASRLPASPSIHVTVSPGHSRRPAGRQSMPADSSGRVRIPVTFDLDIDVRTSTAVNAAPAATTSSKRLLEVVRETQDSDAPVKRRRTPVQTESQAAKVRAGAKVVGDMRDMYKERILKYSAQYGKPARELYDVVNGIRARKGGDRGGAMFWKDVEQGLKERFGAERGAAQNST</sequence>
<keyword evidence="3" id="KW-1185">Reference proteome</keyword>
<dbReference type="PANTHER" id="PTHR12460">
    <property type="entry name" value="CYCLIN-DEPENDENT KINASE INHIBITOR-RELATED PROTEIN"/>
    <property type="match status" value="1"/>
</dbReference>
<accession>A0ABR3Q7V5</accession>
<dbReference type="RefSeq" id="XP_069210664.1">
    <property type="nucleotide sequence ID" value="XM_069350278.1"/>
</dbReference>
<evidence type="ECO:0000256" key="1">
    <source>
        <dbReference type="SAM" id="MobiDB-lite"/>
    </source>
</evidence>
<dbReference type="CDD" id="cd11655">
    <property type="entry name" value="rap1_myb-like"/>
    <property type="match status" value="1"/>
</dbReference>
<reference evidence="2 3" key="1">
    <citation type="submission" date="2023-08" db="EMBL/GenBank/DDBJ databases">
        <title>Annotated Genome Sequence of Vanrija albida AlHP1.</title>
        <authorList>
            <person name="Herzog R."/>
        </authorList>
    </citation>
    <scope>NUCLEOTIDE SEQUENCE [LARGE SCALE GENOMIC DNA]</scope>
    <source>
        <strain evidence="2 3">AlHP1</strain>
    </source>
</reference>
<proteinExistence type="predicted"/>
<dbReference type="SUPFAM" id="SSF46689">
    <property type="entry name" value="Homeodomain-like"/>
    <property type="match status" value="1"/>
</dbReference>
<feature type="region of interest" description="Disordered" evidence="1">
    <location>
        <begin position="322"/>
        <end position="734"/>
    </location>
</feature>
<feature type="compositionally biased region" description="Basic and acidic residues" evidence="1">
    <location>
        <begin position="189"/>
        <end position="221"/>
    </location>
</feature>
<feature type="compositionally biased region" description="Low complexity" evidence="1">
    <location>
        <begin position="471"/>
        <end position="489"/>
    </location>
</feature>